<comment type="caution">
    <text evidence="1">The sequence shown here is derived from an EMBL/GenBank/DDBJ whole genome shotgun (WGS) entry which is preliminary data.</text>
</comment>
<dbReference type="AlphaFoldDB" id="A0A1X0MLK7"/>
<evidence type="ECO:0000313" key="1">
    <source>
        <dbReference type="EMBL" id="ORC48234.1"/>
    </source>
</evidence>
<protein>
    <submittedName>
        <fullName evidence="1">Uncharacterized protein</fullName>
    </submittedName>
</protein>
<keyword evidence="2" id="KW-1185">Reference proteome</keyword>
<reference evidence="2" key="1">
    <citation type="submission" date="2017-02" db="EMBL/GenBank/DDBJ databases">
        <title>Pseudomonas floridae sp. nov., a novel pathogenic bacterial species isolated from tomato.</title>
        <authorList>
            <person name="Timilsina S."/>
            <person name="Vallad G.E."/>
            <person name="Jones J.B."/>
        </authorList>
    </citation>
    <scope>NUCLEOTIDE SEQUENCE [LARGE SCALE GENOMIC DNA]</scope>
    <source>
        <strain evidence="2">GEV388</strain>
    </source>
</reference>
<accession>A0A1X0MLK7</accession>
<sequence length="101" mass="11516">MDAKGYIDLVCARLVGGNSIPVKIRSRDEVPQGEVDELFAAIDFLIDYYRGKGLIPKKLAFAFVDVYVGFSIRHDFFDEIESQRYEDIGITLQEKAYELFG</sequence>
<organism evidence="1 2">
    <name type="scientific">Pseudomonas floridensis</name>
    <dbReference type="NCBI Taxonomy" id="1958950"/>
    <lineage>
        <taxon>Bacteria</taxon>
        <taxon>Pseudomonadati</taxon>
        <taxon>Pseudomonadota</taxon>
        <taxon>Gammaproteobacteria</taxon>
        <taxon>Pseudomonadales</taxon>
        <taxon>Pseudomonadaceae</taxon>
        <taxon>Pseudomonas</taxon>
    </lineage>
</organism>
<evidence type="ECO:0000313" key="2">
    <source>
        <dbReference type="Proteomes" id="UP000192815"/>
    </source>
</evidence>
<dbReference type="EMBL" id="MUIO01000208">
    <property type="protein sequence ID" value="ORC48234.1"/>
    <property type="molecule type" value="Genomic_DNA"/>
</dbReference>
<gene>
    <name evidence="1" type="ORF">BZK31_28290</name>
</gene>
<name>A0A1X0MLK7_9PSED</name>
<proteinExistence type="predicted"/>
<dbReference type="RefSeq" id="WP_083186452.1">
    <property type="nucleotide sequence ID" value="NZ_CBCRZR010000063.1"/>
</dbReference>
<dbReference type="OrthoDB" id="6902921at2"/>
<dbReference type="Proteomes" id="UP000192815">
    <property type="component" value="Unassembled WGS sequence"/>
</dbReference>